<keyword evidence="3" id="KW-0646">Protease inhibitor</keyword>
<evidence type="ECO:0000256" key="6">
    <source>
        <dbReference type="ARBA" id="ARBA00023157"/>
    </source>
</evidence>
<feature type="chain" id="PRO_5039898848" evidence="8">
    <location>
        <begin position="20"/>
        <end position="203"/>
    </location>
</feature>
<feature type="domain" description="ShKT" evidence="11">
    <location>
        <begin position="159"/>
        <end position="193"/>
    </location>
</feature>
<evidence type="ECO:0000259" key="9">
    <source>
        <dbReference type="PROSITE" id="PS50279"/>
    </source>
</evidence>
<evidence type="ECO:0000256" key="3">
    <source>
        <dbReference type="ARBA" id="ARBA00022690"/>
    </source>
</evidence>
<dbReference type="PANTHER" id="PTHR10083:SF381">
    <property type="entry name" value="BPTI_KUNITZ INHIBITOR DOMAIN-CONTAINING PROTEIN"/>
    <property type="match status" value="1"/>
</dbReference>
<organism evidence="12 13">
    <name type="scientific">Polypedilum vanderplanki</name>
    <name type="common">Sleeping chironomid midge</name>
    <dbReference type="NCBI Taxonomy" id="319348"/>
    <lineage>
        <taxon>Eukaryota</taxon>
        <taxon>Metazoa</taxon>
        <taxon>Ecdysozoa</taxon>
        <taxon>Arthropoda</taxon>
        <taxon>Hexapoda</taxon>
        <taxon>Insecta</taxon>
        <taxon>Pterygota</taxon>
        <taxon>Neoptera</taxon>
        <taxon>Endopterygota</taxon>
        <taxon>Diptera</taxon>
        <taxon>Nematocera</taxon>
        <taxon>Chironomoidea</taxon>
        <taxon>Chironomidae</taxon>
        <taxon>Chironominae</taxon>
        <taxon>Polypedilum</taxon>
        <taxon>Polypedilum</taxon>
    </lineage>
</organism>
<dbReference type="PRINTS" id="PR00759">
    <property type="entry name" value="BASICPTASE"/>
</dbReference>
<dbReference type="InterPro" id="IPR003582">
    <property type="entry name" value="ShKT_dom"/>
</dbReference>
<evidence type="ECO:0000256" key="7">
    <source>
        <dbReference type="PROSITE-ProRule" id="PRU01005"/>
    </source>
</evidence>
<evidence type="ECO:0000313" key="13">
    <source>
        <dbReference type="Proteomes" id="UP001107558"/>
    </source>
</evidence>
<dbReference type="PANTHER" id="PTHR10083">
    <property type="entry name" value="KUNITZ-TYPE PROTEASE INHIBITOR-RELATED"/>
    <property type="match status" value="1"/>
</dbReference>
<dbReference type="InterPro" id="IPR010909">
    <property type="entry name" value="PLAC"/>
</dbReference>
<name>A0A9J6BH55_POLVA</name>
<protein>
    <submittedName>
        <fullName evidence="12">Uncharacterized protein</fullName>
    </submittedName>
</protein>
<evidence type="ECO:0000259" key="10">
    <source>
        <dbReference type="PROSITE" id="PS50900"/>
    </source>
</evidence>
<dbReference type="GO" id="GO:0005615">
    <property type="term" value="C:extracellular space"/>
    <property type="evidence" value="ECO:0007669"/>
    <property type="project" value="TreeGrafter"/>
</dbReference>
<gene>
    <name evidence="12" type="ORF">PVAND_017044</name>
</gene>
<dbReference type="FunFam" id="4.10.410.10:FF:000020">
    <property type="entry name" value="Collagen, type VI, alpha 3"/>
    <property type="match status" value="1"/>
</dbReference>
<dbReference type="Pfam" id="PF00014">
    <property type="entry name" value="Kunitz_BPTI"/>
    <property type="match status" value="1"/>
</dbReference>
<dbReference type="SMART" id="SM00131">
    <property type="entry name" value="KU"/>
    <property type="match status" value="1"/>
</dbReference>
<keyword evidence="13" id="KW-1185">Reference proteome</keyword>
<feature type="disulfide bond" evidence="7">
    <location>
        <begin position="177"/>
        <end position="190"/>
    </location>
</feature>
<dbReference type="GO" id="GO:0004867">
    <property type="term" value="F:serine-type endopeptidase inhibitor activity"/>
    <property type="evidence" value="ECO:0007669"/>
    <property type="project" value="UniProtKB-KW"/>
</dbReference>
<feature type="disulfide bond" evidence="7">
    <location>
        <begin position="168"/>
        <end position="186"/>
    </location>
</feature>
<keyword evidence="2" id="KW-0964">Secreted</keyword>
<keyword evidence="6 7" id="KW-1015">Disulfide bond</keyword>
<dbReference type="Gene3D" id="4.10.410.10">
    <property type="entry name" value="Pancreatic trypsin inhibitor Kunitz domain"/>
    <property type="match status" value="1"/>
</dbReference>
<dbReference type="OrthoDB" id="4473401at2759"/>
<dbReference type="PROSITE" id="PS51670">
    <property type="entry name" value="SHKT"/>
    <property type="match status" value="1"/>
</dbReference>
<evidence type="ECO:0000256" key="4">
    <source>
        <dbReference type="ARBA" id="ARBA00022729"/>
    </source>
</evidence>
<dbReference type="PROSITE" id="PS50279">
    <property type="entry name" value="BPTI_KUNITZ_2"/>
    <property type="match status" value="1"/>
</dbReference>
<dbReference type="EMBL" id="JADBJN010000004">
    <property type="protein sequence ID" value="KAG5669149.1"/>
    <property type="molecule type" value="Genomic_DNA"/>
</dbReference>
<evidence type="ECO:0000256" key="1">
    <source>
        <dbReference type="ARBA" id="ARBA00004613"/>
    </source>
</evidence>
<dbReference type="InterPro" id="IPR002223">
    <property type="entry name" value="Kunitz_BPTI"/>
</dbReference>
<dbReference type="PROSITE" id="PS50900">
    <property type="entry name" value="PLAC"/>
    <property type="match status" value="1"/>
</dbReference>
<dbReference type="PROSITE" id="PS00280">
    <property type="entry name" value="BPTI_KUNITZ_1"/>
    <property type="match status" value="1"/>
</dbReference>
<dbReference type="Pfam" id="PF08686">
    <property type="entry name" value="PLAC"/>
    <property type="match status" value="1"/>
</dbReference>
<feature type="domain" description="BPTI/Kunitz inhibitor" evidence="9">
    <location>
        <begin position="71"/>
        <end position="121"/>
    </location>
</feature>
<comment type="subcellular location">
    <subcellularLocation>
        <location evidence="1">Secreted</location>
    </subcellularLocation>
</comment>
<dbReference type="CDD" id="cd00109">
    <property type="entry name" value="Kunitz-type"/>
    <property type="match status" value="1"/>
</dbReference>
<evidence type="ECO:0000256" key="8">
    <source>
        <dbReference type="SAM" id="SignalP"/>
    </source>
</evidence>
<dbReference type="SUPFAM" id="SSF57362">
    <property type="entry name" value="BPTI-like"/>
    <property type="match status" value="1"/>
</dbReference>
<evidence type="ECO:0000259" key="11">
    <source>
        <dbReference type="PROSITE" id="PS51670"/>
    </source>
</evidence>
<proteinExistence type="predicted"/>
<reference evidence="12" key="1">
    <citation type="submission" date="2021-03" db="EMBL/GenBank/DDBJ databases">
        <title>Chromosome level genome of the anhydrobiotic midge Polypedilum vanderplanki.</title>
        <authorList>
            <person name="Yoshida Y."/>
            <person name="Kikawada T."/>
            <person name="Gusev O."/>
        </authorList>
    </citation>
    <scope>NUCLEOTIDE SEQUENCE</scope>
    <source>
        <strain evidence="12">NIAS01</strain>
        <tissue evidence="12">Whole body or cell culture</tissue>
    </source>
</reference>
<feature type="domain" description="PLAC" evidence="10">
    <location>
        <begin position="155"/>
        <end position="194"/>
    </location>
</feature>
<dbReference type="AlphaFoldDB" id="A0A9J6BH55"/>
<evidence type="ECO:0000256" key="2">
    <source>
        <dbReference type="ARBA" id="ARBA00022525"/>
    </source>
</evidence>
<evidence type="ECO:0000256" key="5">
    <source>
        <dbReference type="ARBA" id="ARBA00022900"/>
    </source>
</evidence>
<comment type="caution">
    <text evidence="12">The sequence shown here is derived from an EMBL/GenBank/DDBJ whole genome shotgun (WGS) entry which is preliminary data.</text>
</comment>
<feature type="signal peptide" evidence="8">
    <location>
        <begin position="1"/>
        <end position="19"/>
    </location>
</feature>
<dbReference type="Proteomes" id="UP001107558">
    <property type="component" value="Chromosome 4"/>
</dbReference>
<dbReference type="InterPro" id="IPR020901">
    <property type="entry name" value="Prtase_inh_Kunz-CS"/>
</dbReference>
<comment type="caution">
    <text evidence="7">Lacks conserved residue(s) required for the propagation of feature annotation.</text>
</comment>
<sequence>MFFIKCFLFIIACLVICFAFERGELKCQFANVNCVEKSIRERRNEGETKLQEPQSLSYKPLSRNSKTTAVCLEQEETGPCDEYVVNYAFDQETQQCKAFYYGGCEGNNNRFETKEECESICHQHEQSSFTQPTRPLLPTKSLHPAEIINVEGMQIPSNCTDNKEFANCTLIVKGNYCNHKYYRKFCCRSCVLARQISLHNNEI</sequence>
<dbReference type="InterPro" id="IPR036880">
    <property type="entry name" value="Kunitz_BPTI_sf"/>
</dbReference>
<dbReference type="InterPro" id="IPR050098">
    <property type="entry name" value="TFPI/VKTCI-like"/>
</dbReference>
<keyword evidence="5" id="KW-0722">Serine protease inhibitor</keyword>
<accession>A0A9J6BH55</accession>
<keyword evidence="4 8" id="KW-0732">Signal</keyword>
<evidence type="ECO:0000313" key="12">
    <source>
        <dbReference type="EMBL" id="KAG5669149.1"/>
    </source>
</evidence>